<name>H1YDX7_9SPHI</name>
<dbReference type="Proteomes" id="UP000002774">
    <property type="component" value="Chromosome"/>
</dbReference>
<organism evidence="1 2">
    <name type="scientific">Mucilaginibacter paludis DSM 18603</name>
    <dbReference type="NCBI Taxonomy" id="714943"/>
    <lineage>
        <taxon>Bacteria</taxon>
        <taxon>Pseudomonadati</taxon>
        <taxon>Bacteroidota</taxon>
        <taxon>Sphingobacteriia</taxon>
        <taxon>Sphingobacteriales</taxon>
        <taxon>Sphingobacteriaceae</taxon>
        <taxon>Mucilaginibacter</taxon>
    </lineage>
</organism>
<sequence>MTTKRSFKHLDATAINTVAVLSKMYVCAQKCPNHLARFASEVGTGVINDVMN</sequence>
<proteinExistence type="predicted"/>
<protein>
    <submittedName>
        <fullName evidence="1">Uncharacterized protein</fullName>
    </submittedName>
</protein>
<gene>
    <name evidence="1" type="ORF">Mucpa_0114</name>
</gene>
<evidence type="ECO:0000313" key="1">
    <source>
        <dbReference type="EMBL" id="EHQ24317.1"/>
    </source>
</evidence>
<dbReference type="AlphaFoldDB" id="H1YDX7"/>
<keyword evidence="2" id="KW-1185">Reference proteome</keyword>
<evidence type="ECO:0000313" key="2">
    <source>
        <dbReference type="Proteomes" id="UP000002774"/>
    </source>
</evidence>
<accession>H1YDX7</accession>
<dbReference type="HOGENOM" id="CLU_3081972_0_0_10"/>
<dbReference type="EMBL" id="CM001403">
    <property type="protein sequence ID" value="EHQ24317.1"/>
    <property type="molecule type" value="Genomic_DNA"/>
</dbReference>
<dbReference type="STRING" id="714943.Mucpa_0114"/>
<reference evidence="1" key="1">
    <citation type="submission" date="2011-09" db="EMBL/GenBank/DDBJ databases">
        <title>The permanent draft genome of Mucilaginibacter paludis DSM 18603.</title>
        <authorList>
            <consortium name="US DOE Joint Genome Institute (JGI-PGF)"/>
            <person name="Lucas S."/>
            <person name="Han J."/>
            <person name="Lapidus A."/>
            <person name="Bruce D."/>
            <person name="Goodwin L."/>
            <person name="Pitluck S."/>
            <person name="Peters L."/>
            <person name="Kyrpides N."/>
            <person name="Mavromatis K."/>
            <person name="Ivanova N."/>
            <person name="Mikhailova N."/>
            <person name="Held B."/>
            <person name="Detter J.C."/>
            <person name="Tapia R."/>
            <person name="Han C."/>
            <person name="Land M."/>
            <person name="Hauser L."/>
            <person name="Markowitz V."/>
            <person name="Cheng J.-F."/>
            <person name="Hugenholtz P."/>
            <person name="Woyke T."/>
            <person name="Wu D."/>
            <person name="Tindall B."/>
            <person name="Brambilla E."/>
            <person name="Klenk H.-P."/>
            <person name="Eisen J.A."/>
        </authorList>
    </citation>
    <scope>NUCLEOTIDE SEQUENCE [LARGE SCALE GENOMIC DNA]</scope>
    <source>
        <strain evidence="1">DSM 18603</strain>
    </source>
</reference>